<dbReference type="InterPro" id="IPR052164">
    <property type="entry name" value="Anthracycline_SecMetBiosynth"/>
</dbReference>
<dbReference type="EMBL" id="SNXY01000009">
    <property type="protein sequence ID" value="TDP83228.1"/>
    <property type="molecule type" value="Genomic_DNA"/>
</dbReference>
<evidence type="ECO:0000313" key="3">
    <source>
        <dbReference type="Proteomes" id="UP000294547"/>
    </source>
</evidence>
<feature type="domain" description="VOC" evidence="1">
    <location>
        <begin position="12"/>
        <end position="129"/>
    </location>
</feature>
<comment type="caution">
    <text evidence="2">The sequence shown here is derived from an EMBL/GenBank/DDBJ whole genome shotgun (WGS) entry which is preliminary data.</text>
</comment>
<evidence type="ECO:0000259" key="1">
    <source>
        <dbReference type="PROSITE" id="PS51819"/>
    </source>
</evidence>
<dbReference type="InterPro" id="IPR029068">
    <property type="entry name" value="Glyas_Bleomycin-R_OHBP_Dase"/>
</dbReference>
<dbReference type="Pfam" id="PF22677">
    <property type="entry name" value="Ble-like_N"/>
    <property type="match status" value="1"/>
</dbReference>
<dbReference type="RefSeq" id="WP_126537993.1">
    <property type="nucleotide sequence ID" value="NZ_BSPM01000009.1"/>
</dbReference>
<dbReference type="InterPro" id="IPR053863">
    <property type="entry name" value="Glyoxy/Ble-like_N"/>
</dbReference>
<dbReference type="PANTHER" id="PTHR33993:SF2">
    <property type="entry name" value="VOC DOMAIN-CONTAINING PROTEIN"/>
    <property type="match status" value="1"/>
</dbReference>
<reference evidence="2 3" key="1">
    <citation type="submission" date="2019-03" db="EMBL/GenBank/DDBJ databases">
        <title>Genomic Encyclopedia of Type Strains, Phase IV (KMG-IV): sequencing the most valuable type-strain genomes for metagenomic binning, comparative biology and taxonomic classification.</title>
        <authorList>
            <person name="Goeker M."/>
        </authorList>
    </citation>
    <scope>NUCLEOTIDE SEQUENCE [LARGE SCALE GENOMIC DNA]</scope>
    <source>
        <strain evidence="2 3">DSM 102969</strain>
    </source>
</reference>
<dbReference type="PROSITE" id="PS51819">
    <property type="entry name" value="VOC"/>
    <property type="match status" value="1"/>
</dbReference>
<dbReference type="PANTHER" id="PTHR33993">
    <property type="entry name" value="GLYOXALASE-RELATED"/>
    <property type="match status" value="1"/>
</dbReference>
<dbReference type="AlphaFoldDB" id="A0A4V3CVP1"/>
<evidence type="ECO:0000313" key="2">
    <source>
        <dbReference type="EMBL" id="TDP83228.1"/>
    </source>
</evidence>
<protein>
    <recommendedName>
        <fullName evidence="1">VOC domain-containing protein</fullName>
    </recommendedName>
</protein>
<dbReference type="InterPro" id="IPR037523">
    <property type="entry name" value="VOC_core"/>
</dbReference>
<proteinExistence type="predicted"/>
<organism evidence="2 3">
    <name type="scientific">Oharaeibacter diazotrophicus</name>
    <dbReference type="NCBI Taxonomy" id="1920512"/>
    <lineage>
        <taxon>Bacteria</taxon>
        <taxon>Pseudomonadati</taxon>
        <taxon>Pseudomonadota</taxon>
        <taxon>Alphaproteobacteria</taxon>
        <taxon>Hyphomicrobiales</taxon>
        <taxon>Pleomorphomonadaceae</taxon>
        <taxon>Oharaeibacter</taxon>
    </lineage>
</organism>
<gene>
    <name evidence="2" type="ORF">EDD54_3187</name>
</gene>
<name>A0A4V3CVP1_9HYPH</name>
<dbReference type="OrthoDB" id="9793039at2"/>
<accession>A0A4V3CVP1</accession>
<dbReference type="SUPFAM" id="SSF54593">
    <property type="entry name" value="Glyoxalase/Bleomycin resistance protein/Dihydroxybiphenyl dioxygenase"/>
    <property type="match status" value="1"/>
</dbReference>
<dbReference type="CDD" id="cd07247">
    <property type="entry name" value="SgaA_N_like"/>
    <property type="match status" value="1"/>
</dbReference>
<dbReference type="Proteomes" id="UP000294547">
    <property type="component" value="Unassembled WGS sequence"/>
</dbReference>
<keyword evidence="3" id="KW-1185">Reference proteome</keyword>
<sequence>MTTETVAVRPTAACWFEIPAADFERAVGFYEAAFGVSLRREDMGDMRLAVFPYTAPGVGGAVATGHGLKPSEDGPVVYLNADGQLDAVIARFQALGGAVVWPKVSLPGAMGDIAIVRDSEGNRIGLHAVV</sequence>
<dbReference type="Gene3D" id="3.10.180.10">
    <property type="entry name" value="2,3-Dihydroxybiphenyl 1,2-Dioxygenase, domain 1"/>
    <property type="match status" value="1"/>
</dbReference>